<dbReference type="Gene3D" id="2.30.110.10">
    <property type="entry name" value="Electron Transport, Fmn-binding Protein, Chain A"/>
    <property type="match status" value="1"/>
</dbReference>
<comment type="caution">
    <text evidence="1">The sequence shown here is derived from an EMBL/GenBank/DDBJ whole genome shotgun (WGS) entry which is preliminary data.</text>
</comment>
<dbReference type="EMBL" id="AJXZ01000038">
    <property type="protein sequence ID" value="EIM73547.1"/>
    <property type="molecule type" value="Genomic_DNA"/>
</dbReference>
<accession>I5BVE5</accession>
<dbReference type="InterPro" id="IPR007396">
    <property type="entry name" value="TR_PAI2-type"/>
</dbReference>
<name>I5BVE5_9HYPH</name>
<dbReference type="PANTHER" id="PTHR35802:SF1">
    <property type="entry name" value="PROTEASE SYNTHASE AND SPORULATION PROTEIN PAI 2"/>
    <property type="match status" value="1"/>
</dbReference>
<dbReference type="PANTHER" id="PTHR35802">
    <property type="entry name" value="PROTEASE SYNTHASE AND SPORULATION PROTEIN PAI 2"/>
    <property type="match status" value="1"/>
</dbReference>
<evidence type="ECO:0000313" key="1">
    <source>
        <dbReference type="EMBL" id="EIM73547.1"/>
    </source>
</evidence>
<evidence type="ECO:0000313" key="2">
    <source>
        <dbReference type="Proteomes" id="UP000004622"/>
    </source>
</evidence>
<dbReference type="InterPro" id="IPR012349">
    <property type="entry name" value="Split_barrel_FMN-bd"/>
</dbReference>
<dbReference type="SUPFAM" id="SSF50475">
    <property type="entry name" value="FMN-binding split barrel"/>
    <property type="match status" value="1"/>
</dbReference>
<reference evidence="1 2" key="1">
    <citation type="journal article" date="2012" name="J. Bacteriol.">
        <title>Genome Sequence of Nitratireductor aquibiodomus Strain RA22.</title>
        <authorList>
            <person name="Singh A."/>
            <person name="Jangir P.K."/>
            <person name="Kumari C."/>
            <person name="Sharma R."/>
        </authorList>
    </citation>
    <scope>NUCLEOTIDE SEQUENCE [LARGE SCALE GENOMIC DNA]</scope>
    <source>
        <strain evidence="1 2">RA22</strain>
    </source>
</reference>
<proteinExistence type="predicted"/>
<organism evidence="1 2">
    <name type="scientific">Nitratireductor aquibiodomus RA22</name>
    <dbReference type="NCBI Taxonomy" id="1189611"/>
    <lineage>
        <taxon>Bacteria</taxon>
        <taxon>Pseudomonadati</taxon>
        <taxon>Pseudomonadota</taxon>
        <taxon>Alphaproteobacteria</taxon>
        <taxon>Hyphomicrobiales</taxon>
        <taxon>Phyllobacteriaceae</taxon>
        <taxon>Nitratireductor</taxon>
    </lineage>
</organism>
<dbReference type="PIRSF" id="PIRSF010372">
    <property type="entry name" value="PaiB"/>
    <property type="match status" value="1"/>
</dbReference>
<dbReference type="Pfam" id="PF04299">
    <property type="entry name" value="FMN_bind_2"/>
    <property type="match status" value="1"/>
</dbReference>
<dbReference type="PATRIC" id="fig|1189611.3.peg.3085"/>
<dbReference type="AlphaFoldDB" id="I5BVE5"/>
<protein>
    <submittedName>
        <fullName evidence="1">FMN-binding negative transcriptional regulator</fullName>
    </submittedName>
</protein>
<gene>
    <name evidence="1" type="ORF">A33O_15271</name>
</gene>
<dbReference type="Proteomes" id="UP000004622">
    <property type="component" value="Unassembled WGS sequence"/>
</dbReference>
<sequence>MHIPHAYEMDSRQVRSFVVKNPFGHLITESLSGLRVTATPFIFETDADLEMTLVGHIAGRNRQALEMSENMKAVALLTGPDAYVSPRWYRVKPDLPTWNYVAVQIRGVLIPVDDLKERQNILARTITCMERGRAEPWSMDEATSGHVERLLPHIRAFRLRIERMEGARKLSQNKPLEERLNVIGGLQQTGEAGALCIASLMQRDAEREKAETMEATHANR</sequence>